<keyword evidence="11" id="KW-0496">Mitochondrion</keyword>
<dbReference type="SUPFAM" id="SSF50911">
    <property type="entry name" value="Mannose 6-phosphate receptor domain"/>
    <property type="match status" value="1"/>
</dbReference>
<dbReference type="AlphaFoldDB" id="A0A0C3S2Y6"/>
<dbReference type="InterPro" id="IPR044865">
    <property type="entry name" value="MRH_dom"/>
</dbReference>
<evidence type="ECO:0000256" key="5">
    <source>
        <dbReference type="ARBA" id="ARBA00013776"/>
    </source>
</evidence>
<evidence type="ECO:0000259" key="17">
    <source>
        <dbReference type="PROSITE" id="PS51914"/>
    </source>
</evidence>
<evidence type="ECO:0000256" key="1">
    <source>
        <dbReference type="ARBA" id="ARBA00004304"/>
    </source>
</evidence>
<accession>A0A0C3S2Y6</accession>
<dbReference type="EMBL" id="KN840587">
    <property type="protein sequence ID" value="KIP04092.1"/>
    <property type="molecule type" value="Genomic_DNA"/>
</dbReference>
<evidence type="ECO:0000256" key="10">
    <source>
        <dbReference type="ARBA" id="ARBA00023034"/>
    </source>
</evidence>
<keyword evidence="12" id="KW-0472">Membrane</keyword>
<feature type="signal peptide" evidence="16">
    <location>
        <begin position="1"/>
        <end position="20"/>
    </location>
</feature>
<evidence type="ECO:0000256" key="16">
    <source>
        <dbReference type="SAM" id="SignalP"/>
    </source>
</evidence>
<keyword evidence="9" id="KW-0072">Autophagy</keyword>
<keyword evidence="10" id="KW-0333">Golgi apparatus</keyword>
<protein>
    <recommendedName>
        <fullName evidence="5">Autophagy-related protein 27</fullName>
    </recommendedName>
</protein>
<organism evidence="18 19">
    <name type="scientific">Phlebiopsis gigantea (strain 11061_1 CR5-6)</name>
    <name type="common">White-rot fungus</name>
    <name type="synonym">Peniophora gigantea</name>
    <dbReference type="NCBI Taxonomy" id="745531"/>
    <lineage>
        <taxon>Eukaryota</taxon>
        <taxon>Fungi</taxon>
        <taxon>Dikarya</taxon>
        <taxon>Basidiomycota</taxon>
        <taxon>Agaricomycotina</taxon>
        <taxon>Agaricomycetes</taxon>
        <taxon>Polyporales</taxon>
        <taxon>Phanerochaetaceae</taxon>
        <taxon>Phlebiopsis</taxon>
    </lineage>
</organism>
<reference evidence="18 19" key="1">
    <citation type="journal article" date="2014" name="PLoS Genet.">
        <title>Analysis of the Phlebiopsis gigantea genome, transcriptome and secretome provides insight into its pioneer colonization strategies of wood.</title>
        <authorList>
            <person name="Hori C."/>
            <person name="Ishida T."/>
            <person name="Igarashi K."/>
            <person name="Samejima M."/>
            <person name="Suzuki H."/>
            <person name="Master E."/>
            <person name="Ferreira P."/>
            <person name="Ruiz-Duenas F.J."/>
            <person name="Held B."/>
            <person name="Canessa P."/>
            <person name="Larrondo L.F."/>
            <person name="Schmoll M."/>
            <person name="Druzhinina I.S."/>
            <person name="Kubicek C.P."/>
            <person name="Gaskell J.A."/>
            <person name="Kersten P."/>
            <person name="St John F."/>
            <person name="Glasner J."/>
            <person name="Sabat G."/>
            <person name="Splinter BonDurant S."/>
            <person name="Syed K."/>
            <person name="Yadav J."/>
            <person name="Mgbeahuruike A.C."/>
            <person name="Kovalchuk A."/>
            <person name="Asiegbu F.O."/>
            <person name="Lackner G."/>
            <person name="Hoffmeister D."/>
            <person name="Rencoret J."/>
            <person name="Gutierrez A."/>
            <person name="Sun H."/>
            <person name="Lindquist E."/>
            <person name="Barry K."/>
            <person name="Riley R."/>
            <person name="Grigoriev I.V."/>
            <person name="Henrissat B."/>
            <person name="Kues U."/>
            <person name="Berka R.M."/>
            <person name="Martinez A.T."/>
            <person name="Covert S.F."/>
            <person name="Blanchette R.A."/>
            <person name="Cullen D."/>
        </authorList>
    </citation>
    <scope>NUCLEOTIDE SEQUENCE [LARGE SCALE GENOMIC DNA]</scope>
    <source>
        <strain evidence="18 19">11061_1 CR5-6</strain>
    </source>
</reference>
<name>A0A0C3S2Y6_PHLG1</name>
<dbReference type="HOGENOM" id="CLU_739748_0_0_1"/>
<evidence type="ECO:0000256" key="2">
    <source>
        <dbReference type="ARBA" id="ARBA00004358"/>
    </source>
</evidence>
<evidence type="ECO:0000313" key="18">
    <source>
        <dbReference type="EMBL" id="KIP04092.1"/>
    </source>
</evidence>
<keyword evidence="6" id="KW-0812">Transmembrane</keyword>
<dbReference type="InterPro" id="IPR009011">
    <property type="entry name" value="Man6P_isomerase_rcpt-bd_dom_sf"/>
</dbReference>
<evidence type="ECO:0000256" key="6">
    <source>
        <dbReference type="ARBA" id="ARBA00022692"/>
    </source>
</evidence>
<keyword evidence="7 16" id="KW-0732">Signal</keyword>
<evidence type="ECO:0000256" key="4">
    <source>
        <dbReference type="ARBA" id="ARBA00005363"/>
    </source>
</evidence>
<dbReference type="GO" id="GO:0031966">
    <property type="term" value="C:mitochondrial membrane"/>
    <property type="evidence" value="ECO:0007669"/>
    <property type="project" value="UniProtKB-SubCell"/>
</dbReference>
<evidence type="ECO:0000256" key="11">
    <source>
        <dbReference type="ARBA" id="ARBA00023128"/>
    </source>
</evidence>
<dbReference type="OrthoDB" id="29460at2759"/>
<dbReference type="Pfam" id="PF09451">
    <property type="entry name" value="ATG27"/>
    <property type="match status" value="1"/>
</dbReference>
<evidence type="ECO:0000256" key="8">
    <source>
        <dbReference type="ARBA" id="ARBA00022989"/>
    </source>
</evidence>
<proteinExistence type="inferred from homology"/>
<feature type="region of interest" description="Disordered" evidence="15">
    <location>
        <begin position="217"/>
        <end position="236"/>
    </location>
</feature>
<dbReference type="GO" id="GO:0030659">
    <property type="term" value="C:cytoplasmic vesicle membrane"/>
    <property type="evidence" value="ECO:0007669"/>
    <property type="project" value="UniProtKB-SubCell"/>
</dbReference>
<gene>
    <name evidence="18" type="ORF">PHLGIDRAFT_25794</name>
</gene>
<dbReference type="GO" id="GO:0000139">
    <property type="term" value="C:Golgi membrane"/>
    <property type="evidence" value="ECO:0007669"/>
    <property type="project" value="UniProtKB-SubCell"/>
</dbReference>
<sequence length="365" mass="41196">MSLIPLTLCLVSLFAAIALGGDTVQLDSLVQQCRFMVDGITFDLCPLFGTQEQKVWATQWTRETPPTVTSSWYKFSIDGPIPRNESRPASMQCPEGTWICLTTWNRPQDKTWREGRLLNTVPIAGSLSPGENDPLFQRGEYTPGLRTAARMVPGSFVNADGDVLSIRLHGGYYVDTEQHAVIYFVCDRDYDNSKFVHVHTHDGGHLFAWKTPHACAVSREGQPDSPKEENPEDLAPPILSKRPSLGYWAAMISSAYVSRASCSKTHKLRTSFRFAIAVVAYLIYSPPRWLRRQIQQYLKNHPSLLRFRVGESVLVRWAHEDVLLDDMDDETVVNGDDVNYVYEEEQIPLKPSPRKSGIVTYGSTR</sequence>
<evidence type="ECO:0000256" key="3">
    <source>
        <dbReference type="ARBA" id="ARBA00004614"/>
    </source>
</evidence>
<comment type="subcellular location">
    <subcellularLocation>
        <location evidence="2">Cytoplasmic vesicle membrane</location>
        <topology evidence="2">Single-pass type I membrane protein</topology>
    </subcellularLocation>
    <subcellularLocation>
        <location evidence="3">Golgi apparatus membrane</location>
        <topology evidence="3">Single-pass type I membrane protein</topology>
    </subcellularLocation>
    <subcellularLocation>
        <location evidence="1">Mitochondrion membrane</location>
        <topology evidence="1">Single-pass membrane protein</topology>
    </subcellularLocation>
</comment>
<evidence type="ECO:0000256" key="14">
    <source>
        <dbReference type="ARBA" id="ARBA00023329"/>
    </source>
</evidence>
<dbReference type="Proteomes" id="UP000053257">
    <property type="component" value="Unassembled WGS sequence"/>
</dbReference>
<keyword evidence="14" id="KW-0968">Cytoplasmic vesicle</keyword>
<keyword evidence="8" id="KW-1133">Transmembrane helix</keyword>
<evidence type="ECO:0000256" key="7">
    <source>
        <dbReference type="ARBA" id="ARBA00022729"/>
    </source>
</evidence>
<keyword evidence="19" id="KW-1185">Reference proteome</keyword>
<comment type="similarity">
    <text evidence="4">Belongs to the ATG27 family.</text>
</comment>
<dbReference type="InterPro" id="IPR018939">
    <property type="entry name" value="Autophagy-rel_prot_27"/>
</dbReference>
<feature type="domain" description="MRH" evidence="17">
    <location>
        <begin position="31"/>
        <end position="217"/>
    </location>
</feature>
<keyword evidence="13" id="KW-1015">Disulfide bond</keyword>
<feature type="chain" id="PRO_5002169241" description="Autophagy-related protein 27" evidence="16">
    <location>
        <begin position="21"/>
        <end position="365"/>
    </location>
</feature>
<evidence type="ECO:0000313" key="19">
    <source>
        <dbReference type="Proteomes" id="UP000053257"/>
    </source>
</evidence>
<evidence type="ECO:0000256" key="9">
    <source>
        <dbReference type="ARBA" id="ARBA00023006"/>
    </source>
</evidence>
<evidence type="ECO:0000256" key="15">
    <source>
        <dbReference type="SAM" id="MobiDB-lite"/>
    </source>
</evidence>
<evidence type="ECO:0000256" key="12">
    <source>
        <dbReference type="ARBA" id="ARBA00023136"/>
    </source>
</evidence>
<dbReference type="PROSITE" id="PS51914">
    <property type="entry name" value="MRH"/>
    <property type="match status" value="1"/>
</dbReference>
<dbReference type="GO" id="GO:0006914">
    <property type="term" value="P:autophagy"/>
    <property type="evidence" value="ECO:0007669"/>
    <property type="project" value="UniProtKB-KW"/>
</dbReference>
<dbReference type="Gene3D" id="2.70.130.10">
    <property type="entry name" value="Mannose-6-phosphate receptor binding domain"/>
    <property type="match status" value="1"/>
</dbReference>
<evidence type="ECO:0000256" key="13">
    <source>
        <dbReference type="ARBA" id="ARBA00023157"/>
    </source>
</evidence>